<dbReference type="InterPro" id="IPR007253">
    <property type="entry name" value="Cell_wall-bd_2"/>
</dbReference>
<sequence>MKKRLSIVLFVLTIASVLLILKPSSSSASEQEMRAAWVSTVFNIDWPSKGSQGNVARQKQEYINLLEKLKSAGINTIVIQVRPESDALYKSSINPWSRYLTGVQGKNPGYDPLQFVLDESHKRGIKVHAWFNPYRASIYEDISSTASNNAINTHRDWVVKHGNKWYYDPGIPAVRDYIVNTVSEVVRNYNIDGVHFDDYFYPAPDFNDSKSFAKYGSGNKDQWRRRNVNTMIDQVHRAVKSIKPNVDFGVSPAGIWRNRSNDSNGSNTSGGESYAKHYADTRYWIKNNLVDYVVPQVYWRIGHPKADYATLVKWWSDQVRGTGVKLYIGQGIYKHGQSEYGGEDVASEIKQQINLNRRYPEIKGSIYFSARDIANIGQVYNDLKSLYGSYNGNSGSDSGNNTSPGTSSTGRLPYQNEMMGSDRAETAIQISKKSYPNGAQTAILVNGNDLVNAVVSSPLASQKNAPILLSYAGGISLNTANEIKRLKVSELIVIGDGNSITQNDINTVKRVNSNINIDRINSSDPEKVSRIIFDKISETRVVDSVFVASKNALPDALSIASKAGVQKTPILISSNESILDENIAAIRDNGISNIYFIGGPNVLSDSVISQVGNAIGLDLSQYRIYGEDRIDTNTKVLEKFYSNKFSQKAFLTRSDAPIDAITVSAFAQKSDSPVILVGRAVSNYQRQVLSERVASLVYKVGGGINLNSYKTIYSLLGGDMK</sequence>
<name>A0A6N7WY79_9FIRM</name>
<protein>
    <submittedName>
        <fullName evidence="5">Family 10 glycosylhydrolase</fullName>
    </submittedName>
</protein>
<dbReference type="AlphaFoldDB" id="A0A6N7WY79"/>
<feature type="chain" id="PRO_5026832147" evidence="3">
    <location>
        <begin position="29"/>
        <end position="721"/>
    </location>
</feature>
<dbReference type="GO" id="GO:0016787">
    <property type="term" value="F:hydrolase activity"/>
    <property type="evidence" value="ECO:0007669"/>
    <property type="project" value="UniProtKB-KW"/>
</dbReference>
<dbReference type="InterPro" id="IPR017853">
    <property type="entry name" value="GH"/>
</dbReference>
<dbReference type="Proteomes" id="UP000440713">
    <property type="component" value="Unassembled WGS sequence"/>
</dbReference>
<evidence type="ECO:0000256" key="2">
    <source>
        <dbReference type="SAM" id="MobiDB-lite"/>
    </source>
</evidence>
<keyword evidence="1 3" id="KW-0732">Signal</keyword>
<dbReference type="InterPro" id="IPR052177">
    <property type="entry name" value="Divisome_Glycosyl_Hydrolase"/>
</dbReference>
<feature type="region of interest" description="Disordered" evidence="2">
    <location>
        <begin position="393"/>
        <end position="416"/>
    </location>
</feature>
<dbReference type="Gene3D" id="3.40.50.12090">
    <property type="match status" value="1"/>
</dbReference>
<feature type="compositionally biased region" description="Low complexity" evidence="2">
    <location>
        <begin position="393"/>
        <end position="410"/>
    </location>
</feature>
<keyword evidence="6" id="KW-1185">Reference proteome</keyword>
<evidence type="ECO:0000313" key="6">
    <source>
        <dbReference type="Proteomes" id="UP000440713"/>
    </source>
</evidence>
<dbReference type="Pfam" id="PF02638">
    <property type="entry name" value="GHL10"/>
    <property type="match status" value="1"/>
</dbReference>
<accession>A0A6N7WY79</accession>
<dbReference type="SUPFAM" id="SSF51445">
    <property type="entry name" value="(Trans)glycosidases"/>
    <property type="match status" value="1"/>
</dbReference>
<dbReference type="Pfam" id="PF04122">
    <property type="entry name" value="CW_binding_2"/>
    <property type="match status" value="3"/>
</dbReference>
<dbReference type="PANTHER" id="PTHR43405">
    <property type="entry name" value="GLYCOSYL HYDROLASE DIGH"/>
    <property type="match status" value="1"/>
</dbReference>
<feature type="signal peptide" evidence="3">
    <location>
        <begin position="1"/>
        <end position="28"/>
    </location>
</feature>
<evidence type="ECO:0000256" key="1">
    <source>
        <dbReference type="ARBA" id="ARBA00022729"/>
    </source>
</evidence>
<gene>
    <name evidence="5" type="ORF">FYJ71_02400</name>
</gene>
<dbReference type="Gene3D" id="3.20.20.80">
    <property type="entry name" value="Glycosidases"/>
    <property type="match status" value="1"/>
</dbReference>
<evidence type="ECO:0000313" key="5">
    <source>
        <dbReference type="EMBL" id="MST61825.1"/>
    </source>
</evidence>
<dbReference type="PANTHER" id="PTHR43405:SF1">
    <property type="entry name" value="GLYCOSYL HYDROLASE DIGH"/>
    <property type="match status" value="1"/>
</dbReference>
<proteinExistence type="predicted"/>
<dbReference type="InterPro" id="IPR003790">
    <property type="entry name" value="GHL10"/>
</dbReference>
<dbReference type="EMBL" id="VUNE01000001">
    <property type="protein sequence ID" value="MST61825.1"/>
    <property type="molecule type" value="Genomic_DNA"/>
</dbReference>
<feature type="domain" description="Glycosyl hydrolase-like 10" evidence="4">
    <location>
        <begin position="32"/>
        <end position="336"/>
    </location>
</feature>
<evidence type="ECO:0000256" key="3">
    <source>
        <dbReference type="SAM" id="SignalP"/>
    </source>
</evidence>
<organism evidence="5 6">
    <name type="scientific">Peptostreptococcus porci</name>
    <dbReference type="NCBI Taxonomy" id="2652282"/>
    <lineage>
        <taxon>Bacteria</taxon>
        <taxon>Bacillati</taxon>
        <taxon>Bacillota</taxon>
        <taxon>Clostridia</taxon>
        <taxon>Peptostreptococcales</taxon>
        <taxon>Peptostreptococcaceae</taxon>
        <taxon>Peptostreptococcus</taxon>
    </lineage>
</organism>
<reference evidence="5 6" key="1">
    <citation type="submission" date="2019-08" db="EMBL/GenBank/DDBJ databases">
        <title>In-depth cultivation of the pig gut microbiome towards novel bacterial diversity and tailored functional studies.</title>
        <authorList>
            <person name="Wylensek D."/>
            <person name="Hitch T.C.A."/>
            <person name="Clavel T."/>
        </authorList>
    </citation>
    <scope>NUCLEOTIDE SEQUENCE [LARGE SCALE GENOMIC DNA]</scope>
    <source>
        <strain evidence="5 6">WCA-SAB-591-4A-A</strain>
    </source>
</reference>
<dbReference type="RefSeq" id="WP_154537204.1">
    <property type="nucleotide sequence ID" value="NZ_VUNE01000001.1"/>
</dbReference>
<keyword evidence="5" id="KW-0378">Hydrolase</keyword>
<evidence type="ECO:0000259" key="4">
    <source>
        <dbReference type="Pfam" id="PF02638"/>
    </source>
</evidence>
<comment type="caution">
    <text evidence="5">The sequence shown here is derived from an EMBL/GenBank/DDBJ whole genome shotgun (WGS) entry which is preliminary data.</text>
</comment>